<dbReference type="Pfam" id="PF18113">
    <property type="entry name" value="Rbx_binding"/>
    <property type="match status" value="1"/>
</dbReference>
<evidence type="ECO:0000313" key="12">
    <source>
        <dbReference type="Proteomes" id="UP000283077"/>
    </source>
</evidence>
<keyword evidence="6" id="KW-0274">FAD</keyword>
<dbReference type="Gene3D" id="3.50.50.60">
    <property type="entry name" value="FAD/NAD(P)-binding domain"/>
    <property type="match status" value="2"/>
</dbReference>
<evidence type="ECO:0000259" key="10">
    <source>
        <dbReference type="Pfam" id="PF18113"/>
    </source>
</evidence>
<evidence type="ECO:0000256" key="5">
    <source>
        <dbReference type="ARBA" id="ARBA00022630"/>
    </source>
</evidence>
<dbReference type="Gene3D" id="3.30.390.120">
    <property type="match status" value="1"/>
</dbReference>
<evidence type="ECO:0000256" key="6">
    <source>
        <dbReference type="ARBA" id="ARBA00022827"/>
    </source>
</evidence>
<accession>A0A437QMF2</accession>
<evidence type="ECO:0000256" key="7">
    <source>
        <dbReference type="ARBA" id="ARBA00023002"/>
    </source>
</evidence>
<feature type="domain" description="FAD/NAD(P)-binding" evidence="9">
    <location>
        <begin position="5"/>
        <end position="280"/>
    </location>
</feature>
<dbReference type="Proteomes" id="UP000283077">
    <property type="component" value="Unassembled WGS sequence"/>
</dbReference>
<comment type="similarity">
    <text evidence="3">Belongs to the FAD-dependent oxidoreductase family.</text>
</comment>
<keyword evidence="12" id="KW-1185">Reference proteome</keyword>
<evidence type="ECO:0000256" key="8">
    <source>
        <dbReference type="ARBA" id="ARBA00023027"/>
    </source>
</evidence>
<dbReference type="OrthoDB" id="9808980at2"/>
<dbReference type="InterPro" id="IPR023753">
    <property type="entry name" value="FAD/NAD-binding_dom"/>
</dbReference>
<dbReference type="InterPro" id="IPR036188">
    <property type="entry name" value="FAD/NAD-bd_sf"/>
</dbReference>
<dbReference type="GO" id="GO:0016491">
    <property type="term" value="F:oxidoreductase activity"/>
    <property type="evidence" value="ECO:0007669"/>
    <property type="project" value="UniProtKB-KW"/>
</dbReference>
<dbReference type="PANTHER" id="PTHR43429:SF3">
    <property type="entry name" value="NITRITE REDUCTASE [NAD(P)H]"/>
    <property type="match status" value="1"/>
</dbReference>
<gene>
    <name evidence="11" type="ORF">EOE67_12780</name>
</gene>
<evidence type="ECO:0000256" key="2">
    <source>
        <dbReference type="ARBA" id="ARBA00004496"/>
    </source>
</evidence>
<keyword evidence="4" id="KW-0963">Cytoplasm</keyword>
<name>A0A437QMF2_9GAMM</name>
<dbReference type="Pfam" id="PF07992">
    <property type="entry name" value="Pyr_redox_2"/>
    <property type="match status" value="1"/>
</dbReference>
<dbReference type="InterPro" id="IPR050260">
    <property type="entry name" value="FAD-bd_OxRdtase"/>
</dbReference>
<dbReference type="GO" id="GO:0005737">
    <property type="term" value="C:cytoplasm"/>
    <property type="evidence" value="ECO:0007669"/>
    <property type="project" value="UniProtKB-SubCell"/>
</dbReference>
<evidence type="ECO:0000313" key="11">
    <source>
        <dbReference type="EMBL" id="RVU35695.1"/>
    </source>
</evidence>
<dbReference type="PRINTS" id="PR00411">
    <property type="entry name" value="PNDRDTASEI"/>
</dbReference>
<sequence length="386" mass="41302">MQQADIVIIGAGHAGYQLVKEIRKLNHELSILLLCADSGDYYSKPLLSNGFSKGKTAETLVQKTAAEMAVEYQIQIQPGCEVQEIDPVRQLLHSSHGDIGYQQLVLATGASALTPPLPAAALEISQPINDLADYQQFLARCAGKQQICILGAGLVGIEYANDLVSAGYQVSVIALEQQPLAQLMPAALGDKLAQALMQLGVTFYWGSPIAAAEPNGDACELTLSDGRTFSTQLILSAIGLRPNIHLAKKVGLDCGKGIQVDQYLQSSVANIYAIGDCAEICHHVLMYITPINLSAKALAATLVGQPTLLQLPAMPVLVKSPALPVVSCQNRQPDHSDWQISGEGDDLQALWFDAQQQLQAFALTGKMVGQRMRLIKQMANLLPAVG</sequence>
<dbReference type="EMBL" id="SACS01000013">
    <property type="protein sequence ID" value="RVU35695.1"/>
    <property type="molecule type" value="Genomic_DNA"/>
</dbReference>
<organism evidence="11 12">
    <name type="scientific">Rheinheimera riviphila</name>
    <dbReference type="NCBI Taxonomy" id="1834037"/>
    <lineage>
        <taxon>Bacteria</taxon>
        <taxon>Pseudomonadati</taxon>
        <taxon>Pseudomonadota</taxon>
        <taxon>Gammaproteobacteria</taxon>
        <taxon>Chromatiales</taxon>
        <taxon>Chromatiaceae</taxon>
        <taxon>Rheinheimera</taxon>
    </lineage>
</organism>
<keyword evidence="8" id="KW-0520">NAD</keyword>
<dbReference type="SUPFAM" id="SSF51905">
    <property type="entry name" value="FAD/NAD(P)-binding domain"/>
    <property type="match status" value="1"/>
</dbReference>
<dbReference type="RefSeq" id="WP_127699472.1">
    <property type="nucleotide sequence ID" value="NZ_SACS01000013.1"/>
</dbReference>
<evidence type="ECO:0000256" key="1">
    <source>
        <dbReference type="ARBA" id="ARBA00001974"/>
    </source>
</evidence>
<comment type="caution">
    <text evidence="11">The sequence shown here is derived from an EMBL/GenBank/DDBJ whole genome shotgun (WGS) entry which is preliminary data.</text>
</comment>
<evidence type="ECO:0000256" key="3">
    <source>
        <dbReference type="ARBA" id="ARBA00006442"/>
    </source>
</evidence>
<dbReference type="PRINTS" id="PR00368">
    <property type="entry name" value="FADPNR"/>
</dbReference>
<dbReference type="InterPro" id="IPR041364">
    <property type="entry name" value="Rbx-bd"/>
</dbReference>
<proteinExistence type="inferred from homology"/>
<evidence type="ECO:0000259" key="9">
    <source>
        <dbReference type="Pfam" id="PF07992"/>
    </source>
</evidence>
<comment type="cofactor">
    <cofactor evidence="1">
        <name>FAD</name>
        <dbReference type="ChEBI" id="CHEBI:57692"/>
    </cofactor>
</comment>
<comment type="subcellular location">
    <subcellularLocation>
        <location evidence="2">Cytoplasm</location>
    </subcellularLocation>
</comment>
<protein>
    <submittedName>
        <fullName evidence="11">FAD-dependent oxidoreductase</fullName>
    </submittedName>
</protein>
<dbReference type="PANTHER" id="PTHR43429">
    <property type="entry name" value="PYRIDINE NUCLEOTIDE-DISULFIDE OXIDOREDUCTASE DOMAIN-CONTAINING"/>
    <property type="match status" value="1"/>
</dbReference>
<reference evidence="11 12" key="1">
    <citation type="submission" date="2019-01" db="EMBL/GenBank/DDBJ databases">
        <authorList>
            <person name="Chen W.-M."/>
        </authorList>
    </citation>
    <scope>NUCLEOTIDE SEQUENCE [LARGE SCALE GENOMIC DNA]</scope>
    <source>
        <strain evidence="11 12">KYPC3</strain>
    </source>
</reference>
<evidence type="ECO:0000256" key="4">
    <source>
        <dbReference type="ARBA" id="ARBA00022490"/>
    </source>
</evidence>
<feature type="domain" description="Rubredoxin binding" evidence="10">
    <location>
        <begin position="310"/>
        <end position="378"/>
    </location>
</feature>
<keyword evidence="5" id="KW-0285">Flavoprotein</keyword>
<keyword evidence="7" id="KW-0560">Oxidoreductase</keyword>
<dbReference type="AlphaFoldDB" id="A0A437QMF2"/>